<organism evidence="1 2">
    <name type="scientific">Escherichia coli</name>
    <dbReference type="NCBI Taxonomy" id="562"/>
    <lineage>
        <taxon>Bacteria</taxon>
        <taxon>Pseudomonadati</taxon>
        <taxon>Pseudomonadota</taxon>
        <taxon>Gammaproteobacteria</taxon>
        <taxon>Enterobacterales</taxon>
        <taxon>Enterobacteriaceae</taxon>
        <taxon>Escherichia</taxon>
    </lineage>
</organism>
<accession>A0A0B1JVX3</accession>
<protein>
    <submittedName>
        <fullName evidence="1">Uncharacterized protein</fullName>
    </submittedName>
</protein>
<dbReference type="PATRIC" id="fig|562.7396.peg.244"/>
<evidence type="ECO:0000313" key="2">
    <source>
        <dbReference type="Proteomes" id="UP000037564"/>
    </source>
</evidence>
<sequence>MNTENSQALILKSVKELAAISDDSIINVSALCRMLSIDANNVRQRVFQTGCSTFEAITYYCSKKQ</sequence>
<dbReference type="AlphaFoldDB" id="A0A0B1JVX3"/>
<proteinExistence type="predicted"/>
<dbReference type="EMBL" id="LGZN01000105">
    <property type="protein sequence ID" value="KNF61436.1"/>
    <property type="molecule type" value="Genomic_DNA"/>
</dbReference>
<gene>
    <name evidence="1" type="ORF">WR15_26620</name>
</gene>
<name>A0A0B1JVX3_ECOLX</name>
<dbReference type="Proteomes" id="UP000037564">
    <property type="component" value="Unassembled WGS sequence"/>
</dbReference>
<comment type="caution">
    <text evidence="1">The sequence shown here is derived from an EMBL/GenBank/DDBJ whole genome shotgun (WGS) entry which is preliminary data.</text>
</comment>
<reference evidence="1 2" key="1">
    <citation type="submission" date="2015-07" db="EMBL/GenBank/DDBJ databases">
        <title>Genome sequences of 64 non-O157:H7 Shiga toxin-producing Escherichia coli strains.</title>
        <authorList>
            <person name="Gonzalez-Escalona N."/>
            <person name="Toro M."/>
            <person name="Timme R."/>
            <person name="Payne J."/>
        </authorList>
    </citation>
    <scope>NUCLEOTIDE SEQUENCE [LARGE SCALE GENOMIC DNA]</scope>
    <source>
        <strain evidence="1 2">CFSAN026843</strain>
    </source>
</reference>
<evidence type="ECO:0000313" key="1">
    <source>
        <dbReference type="EMBL" id="KNF61436.1"/>
    </source>
</evidence>
<dbReference type="RefSeq" id="WP_001531083.1">
    <property type="nucleotide sequence ID" value="NZ_AP027432.1"/>
</dbReference>